<feature type="non-terminal residue" evidence="1">
    <location>
        <position position="1"/>
    </location>
</feature>
<dbReference type="OrthoDB" id="10368991at2759"/>
<proteinExistence type="predicted"/>
<name>A0A7J8UI94_9ROSI</name>
<evidence type="ECO:0000313" key="1">
    <source>
        <dbReference type="EMBL" id="MBA0649984.1"/>
    </source>
</evidence>
<reference evidence="1 2" key="1">
    <citation type="journal article" date="2019" name="Genome Biol. Evol.">
        <title>Insights into the evolution of the New World diploid cottons (Gossypium, subgenus Houzingenia) based on genome sequencing.</title>
        <authorList>
            <person name="Grover C.E."/>
            <person name="Arick M.A. 2nd"/>
            <person name="Thrash A."/>
            <person name="Conover J.L."/>
            <person name="Sanders W.S."/>
            <person name="Peterson D.G."/>
            <person name="Frelichowski J.E."/>
            <person name="Scheffler J.A."/>
            <person name="Scheffler B.E."/>
            <person name="Wendel J.F."/>
        </authorList>
    </citation>
    <scope>NUCLEOTIDE SEQUENCE [LARGE SCALE GENOMIC DNA]</scope>
    <source>
        <strain evidence="1">57</strain>
        <tissue evidence="1">Leaf</tissue>
    </source>
</reference>
<sequence>MCEALGLMEGTLQCSSNKVSTVNGGMGKGIGKKESGIPLRYFHTVLLCANHDGRSSRVARGAILQQQSTRSIGRHYGGGKVLTSKEESSQISIPIENSPKLMTRVARKRLKLKRVRKERDSFGKENGLKQRLLWRLHYKHQFPNEKKVLSRDRALEISRIELDEKDDFVIAKGDITGSFVNTIPVINFSERVNQFLIKDIANTVVIKLLGQNIGFVVLQNKMYSLWKPSKPFQLKDIENENFLLSSKILTILRKFSFKDDHATVMVGDGNIGGTEPYEPWMLEDQRGGIFTKNSDEEKASLSPLMKSKKFNFVGEYSNATVGGSKVGFKEVDRRLRSNGSGESSKSQGKKLAQGNVLGFTNLVRLDRKSGGPKFPCKLDGPGVLGQAIDVEKCVHIV</sequence>
<keyword evidence="2" id="KW-1185">Reference proteome</keyword>
<organism evidence="1 2">
    <name type="scientific">Gossypium klotzschianum</name>
    <dbReference type="NCBI Taxonomy" id="34286"/>
    <lineage>
        <taxon>Eukaryota</taxon>
        <taxon>Viridiplantae</taxon>
        <taxon>Streptophyta</taxon>
        <taxon>Embryophyta</taxon>
        <taxon>Tracheophyta</taxon>
        <taxon>Spermatophyta</taxon>
        <taxon>Magnoliopsida</taxon>
        <taxon>eudicotyledons</taxon>
        <taxon>Gunneridae</taxon>
        <taxon>Pentapetalae</taxon>
        <taxon>rosids</taxon>
        <taxon>malvids</taxon>
        <taxon>Malvales</taxon>
        <taxon>Malvaceae</taxon>
        <taxon>Malvoideae</taxon>
        <taxon>Gossypium</taxon>
    </lineage>
</organism>
<dbReference type="AlphaFoldDB" id="A0A7J8UI94"/>
<dbReference type="EMBL" id="JABFAB010000006">
    <property type="protein sequence ID" value="MBA0649984.1"/>
    <property type="molecule type" value="Genomic_DNA"/>
</dbReference>
<accession>A0A7J8UI94</accession>
<gene>
    <name evidence="1" type="ORF">Goklo_017478</name>
</gene>
<dbReference type="Proteomes" id="UP000593573">
    <property type="component" value="Unassembled WGS sequence"/>
</dbReference>
<comment type="caution">
    <text evidence="1">The sequence shown here is derived from an EMBL/GenBank/DDBJ whole genome shotgun (WGS) entry which is preliminary data.</text>
</comment>
<protein>
    <submittedName>
        <fullName evidence="1">Uncharacterized protein</fullName>
    </submittedName>
</protein>
<evidence type="ECO:0000313" key="2">
    <source>
        <dbReference type="Proteomes" id="UP000593573"/>
    </source>
</evidence>